<gene>
    <name evidence="3" type="ORF">U9M73_15615</name>
</gene>
<comment type="caution">
    <text evidence="3">The sequence shown here is derived from an EMBL/GenBank/DDBJ whole genome shotgun (WGS) entry which is preliminary data.</text>
</comment>
<evidence type="ECO:0000313" key="4">
    <source>
        <dbReference type="Proteomes" id="UP001292216"/>
    </source>
</evidence>
<dbReference type="RefSeq" id="WP_323077974.1">
    <property type="nucleotide sequence ID" value="NZ_CBCSKM010000001.1"/>
</dbReference>
<evidence type="ECO:0000256" key="1">
    <source>
        <dbReference type="SAM" id="SignalP"/>
    </source>
</evidence>
<keyword evidence="1" id="KW-0732">Signal</keyword>
<feature type="chain" id="PRO_5045765132" evidence="1">
    <location>
        <begin position="32"/>
        <end position="1361"/>
    </location>
</feature>
<feature type="signal peptide" evidence="1">
    <location>
        <begin position="1"/>
        <end position="31"/>
    </location>
</feature>
<evidence type="ECO:0000313" key="3">
    <source>
        <dbReference type="EMBL" id="MEA3571382.1"/>
    </source>
</evidence>
<name>A0ABU5PNM2_9BACL</name>
<reference evidence="3 4" key="1">
    <citation type="submission" date="2023-12" db="EMBL/GenBank/DDBJ databases">
        <title>Whole genome sequencing of Paenibacillus phoenicis isolated from the Phoenix Mars Lander spacecraft assembly facility.</title>
        <authorList>
            <person name="Garcia A."/>
            <person name="Venkateswaran K."/>
        </authorList>
    </citation>
    <scope>NUCLEOTIDE SEQUENCE [LARGE SCALE GENOMIC DNA]</scope>
    <source>
        <strain evidence="3 4">3PO2SA</strain>
    </source>
</reference>
<keyword evidence="4" id="KW-1185">Reference proteome</keyword>
<dbReference type="Proteomes" id="UP001292216">
    <property type="component" value="Unassembled WGS sequence"/>
</dbReference>
<dbReference type="Pfam" id="PF00395">
    <property type="entry name" value="SLH"/>
    <property type="match status" value="3"/>
</dbReference>
<dbReference type="PROSITE" id="PS51272">
    <property type="entry name" value="SLH"/>
    <property type="match status" value="3"/>
</dbReference>
<dbReference type="InterPro" id="IPR001119">
    <property type="entry name" value="SLH_dom"/>
</dbReference>
<dbReference type="EMBL" id="JAYERP010000001">
    <property type="protein sequence ID" value="MEA3571382.1"/>
    <property type="molecule type" value="Genomic_DNA"/>
</dbReference>
<sequence length="1361" mass="149731">MQRLKKPFIWLTLLSLVFTLLPAGLAPVAKAADSVSPTFFIPSDPALRNTFRLVTEYNVTGKEQINRNNVYQYNQGLLTFTGTFAKVSSNSMTVKVERLNAVPVKDADGNEHFNWVPDANNVYYSSVSLDSTDASGQKFIVRDLKLFPGFNKITLSGVQVGVTQSESFYVLYDEVPYLQELKMYEGGPAAKYLNEGTPVVTNVSALSLEGTARNVTKITLSVNGKKTDTLPYDDVTGKFYASGQTLSPGVNNLEIVLTNGADTVKLERTIYLFSDTEQITGAYVYSGNAGSKAVNVLGITPTITESLAGTPKFIGQVLIPFNPDEGTFGDTTSGTGVGKVWVKPSTADPADPYTAATFKVLKMKAVSADGTVDTEEGQDVLIPDANGDPEYRLVTFMIDLPTPANGTNQFSLRVQYGSDATPRFTTTKNISYKYLQGESVITKLSYLPTLTDADITSTETRDISDFSQVNLDGATVTSGTFYILVESSSAPTVDLNADYLPLGSKKLTIDPVAPTAINLAANQKIYKISNFSTGQQRVRFWYVAGENKDATISYITMSKISFTNLIYGQTYTVNSKDPDTLKLTLKGQYLGFENFNKEDAQFTINGVSGKNDDLVWETGTLNFSLQLDIGPDGPLYYGENRITFYGTSRDGNGNARYVTGEMLIYIVDENGATITSFMPASTLNPALLPTVDLYNRISFPVSGTVDPEDQQLFDQTINTLFKPSTDFTYDAANQNYTTNKKGANLVMRGAGATRANVYFGSQLLFTFNLESNQATGNTSNDFTYDFGNGQKTGYYSFVGSEKDFVVQVYNLDIDVPGSYVFNLELVNSTGSRSSKRLEIIRTVEAYRLISPQPTVGDQYVVNKNFIHFDIEAEGATRVLIDKDEATPRQETGKEDRFVYDYVGLKPDKATKIKITIERADTSFTDTIEVYYTSAVDIDSQYMVEKVSNKYTVFNKTVQLTFPKGTIMQSANPGLNAIQYYPDTKLLFGIADPVYGIVGKRDDYGNYIEGQRPNPEGNPEIHIPIELSGKFSQPERRNNFTPISHVYWISGGVGESADGTQKATNGLAPYSLEGYFTMFPSDRKVIPSQRGELTLAYDKNVVDEAGTTITVFRFTDKGIWENIGGEVNTKNHTITVPFDDFGYYMVMKMKRGYSDITNHPWARNILNALYAKGIMTNLFGDSFGTDDRISRGEFATLLVKGLNIPLNYPKDGDYNKSSFQDVGPNARTETWSYEYIETAARAGIVTGTSEGTFSPYMPITREQAAVMIARALKLKLAVNDEKLNATLAKAFVDSGSIDVYARPAIQAVNSAKIMTGSPSTLPGQKKPVYSFNPKGFMTRAEAGKITVEMLKKSTSLFPKNLS</sequence>
<evidence type="ECO:0000259" key="2">
    <source>
        <dbReference type="PROSITE" id="PS51272"/>
    </source>
</evidence>
<accession>A0ABU5PNM2</accession>
<proteinExistence type="predicted"/>
<protein>
    <submittedName>
        <fullName evidence="3">S-layer homology domain-containing protein</fullName>
    </submittedName>
</protein>
<organism evidence="3 4">
    <name type="scientific">Paenibacillus phoenicis</name>
    <dbReference type="NCBI Taxonomy" id="554117"/>
    <lineage>
        <taxon>Bacteria</taxon>
        <taxon>Bacillati</taxon>
        <taxon>Bacillota</taxon>
        <taxon>Bacilli</taxon>
        <taxon>Bacillales</taxon>
        <taxon>Paenibacillaceae</taxon>
        <taxon>Paenibacillus</taxon>
    </lineage>
</organism>
<feature type="domain" description="SLH" evidence="2">
    <location>
        <begin position="1148"/>
        <end position="1211"/>
    </location>
</feature>
<feature type="domain" description="SLH" evidence="2">
    <location>
        <begin position="1215"/>
        <end position="1281"/>
    </location>
</feature>
<feature type="domain" description="SLH" evidence="2">
    <location>
        <begin position="1287"/>
        <end position="1359"/>
    </location>
</feature>